<feature type="compositionally biased region" description="Low complexity" evidence="1">
    <location>
        <begin position="41"/>
        <end position="52"/>
    </location>
</feature>
<gene>
    <name evidence="2" type="ORF">MBJ925_LOCUS34818</name>
    <name evidence="3" type="ORF">SMN809_LOCUS14546</name>
</gene>
<feature type="region of interest" description="Disordered" evidence="1">
    <location>
        <begin position="41"/>
        <end position="156"/>
    </location>
</feature>
<evidence type="ECO:0000313" key="2">
    <source>
        <dbReference type="EMBL" id="CAF2189932.1"/>
    </source>
</evidence>
<evidence type="ECO:0000313" key="3">
    <source>
        <dbReference type="EMBL" id="CAF4049077.1"/>
    </source>
</evidence>
<accession>A0A816Z766</accession>
<dbReference type="Proteomes" id="UP000663824">
    <property type="component" value="Unassembled WGS sequence"/>
</dbReference>
<dbReference type="AlphaFoldDB" id="A0A816Z766"/>
<feature type="compositionally biased region" description="Basic and acidic residues" evidence="1">
    <location>
        <begin position="89"/>
        <end position="108"/>
    </location>
</feature>
<evidence type="ECO:0000256" key="1">
    <source>
        <dbReference type="SAM" id="MobiDB-lite"/>
    </source>
</evidence>
<proteinExistence type="predicted"/>
<comment type="caution">
    <text evidence="2">The sequence shown here is derived from an EMBL/GenBank/DDBJ whole genome shotgun (WGS) entry which is preliminary data.</text>
</comment>
<protein>
    <submittedName>
        <fullName evidence="2">Uncharacterized protein</fullName>
    </submittedName>
</protein>
<evidence type="ECO:0000313" key="4">
    <source>
        <dbReference type="Proteomes" id="UP000663824"/>
    </source>
</evidence>
<reference evidence="2" key="1">
    <citation type="submission" date="2021-02" db="EMBL/GenBank/DDBJ databases">
        <authorList>
            <person name="Nowell W R."/>
        </authorList>
    </citation>
    <scope>NUCLEOTIDE SEQUENCE</scope>
</reference>
<name>A0A816Z766_9BILA</name>
<feature type="compositionally biased region" description="Basic residues" evidence="1">
    <location>
        <begin position="109"/>
        <end position="122"/>
    </location>
</feature>
<dbReference type="EMBL" id="CAJNRE010019171">
    <property type="protein sequence ID" value="CAF2189932.1"/>
    <property type="molecule type" value="Genomic_DNA"/>
</dbReference>
<sequence length="477" mass="56516">MTENNHHCNIDCNHDLTRDAQGRWHEVLSPTQVLTGQQQNLENNKQEQQQQQKKCHGNRKEQHKRRRARQQQNKLDNNNNNNIIIMPHDTIHDQKKEADHVQGDEMKSHHQIKVQNKRKRQTINKDDMHVSHSFSQLSISQENPTERKSVKRNQQSNTELCNLVNDGDDSESLVPNHVQRFKPHYLRVNDRIFKLMLSNVMQEDDKTVQSLDTDEKLKFVRQMTETANNLYYIDLQRQLWREYSNLGIKEGTLNELQQHLVKLQQNAQEWQPSIDPTILSTANNELVKNAQQRLRQEFDYKKKMLILDSNDRHLITQFYNLQPNQEQIHLAKQIWKTTADLLKAKEQEEILRKRIFLRRLPSAYDNMIDQSLDYIEPMLSSHVLDKDQRASLVSNYSKPITQYKFDLMTLNIDTIQTVMRGHQQLLNDLQNKLSQTCNELLIQAVESRQQSMRQHHSAYLKHKLNTFFDEAPMTSDK</sequence>
<organism evidence="2 4">
    <name type="scientific">Rotaria magnacalcarata</name>
    <dbReference type="NCBI Taxonomy" id="392030"/>
    <lineage>
        <taxon>Eukaryota</taxon>
        <taxon>Metazoa</taxon>
        <taxon>Spiralia</taxon>
        <taxon>Gnathifera</taxon>
        <taxon>Rotifera</taxon>
        <taxon>Eurotatoria</taxon>
        <taxon>Bdelloidea</taxon>
        <taxon>Philodinida</taxon>
        <taxon>Philodinidae</taxon>
        <taxon>Rotaria</taxon>
    </lineage>
</organism>
<feature type="compositionally biased region" description="Basic residues" evidence="1">
    <location>
        <begin position="53"/>
        <end position="69"/>
    </location>
</feature>
<feature type="compositionally biased region" description="Polar residues" evidence="1">
    <location>
        <begin position="132"/>
        <end position="143"/>
    </location>
</feature>
<dbReference type="EMBL" id="CAJOBI010006021">
    <property type="protein sequence ID" value="CAF4049077.1"/>
    <property type="molecule type" value="Genomic_DNA"/>
</dbReference>
<dbReference type="Proteomes" id="UP000676336">
    <property type="component" value="Unassembled WGS sequence"/>
</dbReference>